<proteinExistence type="predicted"/>
<reference evidence="2 3" key="1">
    <citation type="journal article" date="2020" name="ISME J.">
        <title>Comparative genomics reveals insights into cyanobacterial evolution and habitat adaptation.</title>
        <authorList>
            <person name="Chen M.Y."/>
            <person name="Teng W.K."/>
            <person name="Zhao L."/>
            <person name="Hu C.X."/>
            <person name="Zhou Y.K."/>
            <person name="Han B.P."/>
            <person name="Song L.R."/>
            <person name="Shu W.S."/>
        </authorList>
    </citation>
    <scope>NUCLEOTIDE SEQUENCE [LARGE SCALE GENOMIC DNA]</scope>
    <source>
        <strain evidence="2 3">FACHB-119</strain>
    </source>
</reference>
<keyword evidence="3" id="KW-1185">Reference proteome</keyword>
<accession>A0ABR8CYA8</accession>
<dbReference type="RefSeq" id="WP_190465622.1">
    <property type="nucleotide sequence ID" value="NZ_JACJSG010000001.1"/>
</dbReference>
<organism evidence="2 3">
    <name type="scientific">Anabaena azotica FACHB-119</name>
    <dbReference type="NCBI Taxonomy" id="947527"/>
    <lineage>
        <taxon>Bacteria</taxon>
        <taxon>Bacillati</taxon>
        <taxon>Cyanobacteriota</taxon>
        <taxon>Cyanophyceae</taxon>
        <taxon>Nostocales</taxon>
        <taxon>Nostocaceae</taxon>
        <taxon>Anabaena</taxon>
        <taxon>Anabaena azotica</taxon>
    </lineage>
</organism>
<protein>
    <submittedName>
        <fullName evidence="2">Uncharacterized protein</fullName>
    </submittedName>
</protein>
<feature type="region of interest" description="Disordered" evidence="1">
    <location>
        <begin position="32"/>
        <end position="52"/>
    </location>
</feature>
<evidence type="ECO:0000313" key="3">
    <source>
        <dbReference type="Proteomes" id="UP000661112"/>
    </source>
</evidence>
<dbReference type="Proteomes" id="UP000661112">
    <property type="component" value="Unassembled WGS sequence"/>
</dbReference>
<evidence type="ECO:0000256" key="1">
    <source>
        <dbReference type="SAM" id="MobiDB-lite"/>
    </source>
</evidence>
<sequence>MRWNEIKLNKSTGIEAEGLDPLSIRQQSHGIRGYTSQVPPGTLTRTPAANAS</sequence>
<gene>
    <name evidence="2" type="ORF">H6G83_00760</name>
</gene>
<name>A0ABR8CYA8_9NOST</name>
<evidence type="ECO:0000313" key="2">
    <source>
        <dbReference type="EMBL" id="MBD2499153.1"/>
    </source>
</evidence>
<comment type="caution">
    <text evidence="2">The sequence shown here is derived from an EMBL/GenBank/DDBJ whole genome shotgun (WGS) entry which is preliminary data.</text>
</comment>
<dbReference type="EMBL" id="JACJSG010000001">
    <property type="protein sequence ID" value="MBD2499153.1"/>
    <property type="molecule type" value="Genomic_DNA"/>
</dbReference>